<dbReference type="EMBL" id="SPLM01000148">
    <property type="protein sequence ID" value="TMW55289.1"/>
    <property type="molecule type" value="Genomic_DNA"/>
</dbReference>
<dbReference type="InterPro" id="IPR020598">
    <property type="entry name" value="rRNA_Ade_methylase_Trfase_N"/>
</dbReference>
<dbReference type="EC" id="2.1.1.-" evidence="7"/>
<keyword evidence="5 6" id="KW-0694">RNA-binding</keyword>
<comment type="caution">
    <text evidence="9">The sequence shown here is derived from an EMBL/GenBank/DDBJ whole genome shotgun (WGS) entry which is preliminary data.</text>
</comment>
<dbReference type="InterPro" id="IPR001737">
    <property type="entry name" value="KsgA/Erm"/>
</dbReference>
<evidence type="ECO:0000313" key="9">
    <source>
        <dbReference type="EMBL" id="TMW55289.1"/>
    </source>
</evidence>
<dbReference type="PROSITE" id="PS51689">
    <property type="entry name" value="SAM_RNA_A_N6_MT"/>
    <property type="match status" value="1"/>
</dbReference>
<dbReference type="NCBIfam" id="TIGR00755">
    <property type="entry name" value="ksgA"/>
    <property type="match status" value="1"/>
</dbReference>
<keyword evidence="2 6" id="KW-0489">Methyltransferase</keyword>
<dbReference type="AlphaFoldDB" id="A0A8K1FBY3"/>
<comment type="similarity">
    <text evidence="6 7">Belongs to the class I-like SAM-binding methyltransferase superfamily. rRNA adenine N(6)-methyltransferase family.</text>
</comment>
<keyword evidence="3 6" id="KW-0808">Transferase</keyword>
<dbReference type="Pfam" id="PF00398">
    <property type="entry name" value="RrnaAD"/>
    <property type="match status" value="1"/>
</dbReference>
<dbReference type="PROSITE" id="PS01131">
    <property type="entry name" value="RRNA_A_DIMETH"/>
    <property type="match status" value="1"/>
</dbReference>
<dbReference type="GO" id="GO:0000179">
    <property type="term" value="F:rRNA (adenine-N6,N6-)-dimethyltransferase activity"/>
    <property type="evidence" value="ECO:0007669"/>
    <property type="project" value="UniProtKB-UniRule"/>
</dbReference>
<evidence type="ECO:0000256" key="6">
    <source>
        <dbReference type="PROSITE-ProRule" id="PRU01026"/>
    </source>
</evidence>
<feature type="domain" description="Ribosomal RNA adenine methylase transferase N-terminal" evidence="8">
    <location>
        <begin position="41"/>
        <end position="235"/>
    </location>
</feature>
<dbReference type="InterPro" id="IPR011530">
    <property type="entry name" value="rRNA_adenine_dimethylase"/>
</dbReference>
<evidence type="ECO:0000313" key="10">
    <source>
        <dbReference type="Proteomes" id="UP000794436"/>
    </source>
</evidence>
<dbReference type="PANTHER" id="PTHR11727:SF7">
    <property type="entry name" value="DIMETHYLADENOSINE TRANSFERASE-RELATED"/>
    <property type="match status" value="1"/>
</dbReference>
<sequence>MACTDQLHVRGFSSSRNVAKIQSTPHLKRKLGQHLLINERILTQIVDAAELPALLAARQKEDENAVVRVLEIGPGTGNLTSALLNLSPRVHVHSVEYDERMVERLQERFGSEAERLSIEQTDFENFEFVTKEGDERVRHLDACVANIPYQLSSIIISRLTTYMHRYPERMQCAVLLVQEEFAQRLLAKPGSQNYSRLSVNTALVADVESVVKVGRNHFLPPPKVDSRVIKLTPRLTTEPLVGDDGEKLFFQRFDTLLRIVFLRKNKTLRAALLTSTATTLMEKSAQALSKEERTIRVEEALEASGLTTKRAVQLPVQDLLWYVYFQAS</sequence>
<dbReference type="Proteomes" id="UP000794436">
    <property type="component" value="Unassembled WGS sequence"/>
</dbReference>
<dbReference type="SUPFAM" id="SSF53335">
    <property type="entry name" value="S-adenosyl-L-methionine-dependent methyltransferases"/>
    <property type="match status" value="1"/>
</dbReference>
<dbReference type="GO" id="GO:0003723">
    <property type="term" value="F:RNA binding"/>
    <property type="evidence" value="ECO:0007669"/>
    <property type="project" value="UniProtKB-UniRule"/>
</dbReference>
<evidence type="ECO:0000259" key="8">
    <source>
        <dbReference type="SMART" id="SM00650"/>
    </source>
</evidence>
<accession>A0A8K1FBY3</accession>
<dbReference type="InterPro" id="IPR029063">
    <property type="entry name" value="SAM-dependent_MTases_sf"/>
</dbReference>
<feature type="binding site" evidence="6">
    <location>
        <position position="73"/>
    </location>
    <ligand>
        <name>S-adenosyl-L-methionine</name>
        <dbReference type="ChEBI" id="CHEBI:59789"/>
    </ligand>
</feature>
<feature type="binding site" evidence="6">
    <location>
        <position position="34"/>
    </location>
    <ligand>
        <name>S-adenosyl-L-methionine</name>
        <dbReference type="ChEBI" id="CHEBI:59789"/>
    </ligand>
</feature>
<reference evidence="9" key="1">
    <citation type="submission" date="2019-03" db="EMBL/GenBank/DDBJ databases">
        <title>Long read genome sequence of the mycoparasitic Pythium oligandrum ATCC 38472 isolated from sugarbeet rhizosphere.</title>
        <authorList>
            <person name="Gaulin E."/>
        </authorList>
    </citation>
    <scope>NUCLEOTIDE SEQUENCE</scope>
    <source>
        <strain evidence="9">ATCC 38472_TT</strain>
    </source>
</reference>
<keyword evidence="10" id="KW-1185">Reference proteome</keyword>
<dbReference type="PANTHER" id="PTHR11727">
    <property type="entry name" value="DIMETHYLADENOSINE TRANSFERASE"/>
    <property type="match status" value="1"/>
</dbReference>
<dbReference type="Gene3D" id="3.40.50.150">
    <property type="entry name" value="Vaccinia Virus protein VP39"/>
    <property type="match status" value="1"/>
</dbReference>
<evidence type="ECO:0000256" key="5">
    <source>
        <dbReference type="ARBA" id="ARBA00022884"/>
    </source>
</evidence>
<evidence type="ECO:0000256" key="1">
    <source>
        <dbReference type="ARBA" id="ARBA00022552"/>
    </source>
</evidence>
<feature type="binding site" evidence="6">
    <location>
        <position position="36"/>
    </location>
    <ligand>
        <name>S-adenosyl-L-methionine</name>
        <dbReference type="ChEBI" id="CHEBI:59789"/>
    </ligand>
</feature>
<dbReference type="Gene3D" id="1.10.8.480">
    <property type="match status" value="1"/>
</dbReference>
<keyword evidence="1 7" id="KW-0698">rRNA processing</keyword>
<dbReference type="OrthoDB" id="74991at2759"/>
<feature type="binding site" evidence="6">
    <location>
        <position position="146"/>
    </location>
    <ligand>
        <name>S-adenosyl-L-methionine</name>
        <dbReference type="ChEBI" id="CHEBI:59789"/>
    </ligand>
</feature>
<feature type="binding site" evidence="6">
    <location>
        <position position="122"/>
    </location>
    <ligand>
        <name>S-adenosyl-L-methionine</name>
        <dbReference type="ChEBI" id="CHEBI:59789"/>
    </ligand>
</feature>
<evidence type="ECO:0000256" key="2">
    <source>
        <dbReference type="ARBA" id="ARBA00022603"/>
    </source>
</evidence>
<evidence type="ECO:0000256" key="7">
    <source>
        <dbReference type="RuleBase" id="RU362106"/>
    </source>
</evidence>
<name>A0A8K1FBY3_PYTOL</name>
<gene>
    <name evidence="9" type="ORF">Poli38472_013180</name>
</gene>
<dbReference type="CDD" id="cd02440">
    <property type="entry name" value="AdoMet_MTases"/>
    <property type="match status" value="1"/>
</dbReference>
<dbReference type="SMART" id="SM00650">
    <property type="entry name" value="rADc"/>
    <property type="match status" value="1"/>
</dbReference>
<evidence type="ECO:0000256" key="4">
    <source>
        <dbReference type="ARBA" id="ARBA00022691"/>
    </source>
</evidence>
<feature type="binding site" evidence="6">
    <location>
        <position position="96"/>
    </location>
    <ligand>
        <name>S-adenosyl-L-methionine</name>
        <dbReference type="ChEBI" id="CHEBI:59789"/>
    </ligand>
</feature>
<organism evidence="9 10">
    <name type="scientific">Pythium oligandrum</name>
    <name type="common">Mycoparasitic fungus</name>
    <dbReference type="NCBI Taxonomy" id="41045"/>
    <lineage>
        <taxon>Eukaryota</taxon>
        <taxon>Sar</taxon>
        <taxon>Stramenopiles</taxon>
        <taxon>Oomycota</taxon>
        <taxon>Peronosporomycetes</taxon>
        <taxon>Pythiales</taxon>
        <taxon>Pythiaceae</taxon>
        <taxon>Pythium</taxon>
    </lineage>
</organism>
<evidence type="ECO:0000256" key="3">
    <source>
        <dbReference type="ARBA" id="ARBA00022679"/>
    </source>
</evidence>
<keyword evidence="4 6" id="KW-0949">S-adenosyl-L-methionine</keyword>
<dbReference type="InterPro" id="IPR020596">
    <property type="entry name" value="rRNA_Ade_Mease_Trfase_CS"/>
</dbReference>
<proteinExistence type="inferred from homology"/>
<protein>
    <recommendedName>
        <fullName evidence="7">rRNA adenine N(6)-methyltransferase</fullName>
        <ecNumber evidence="7">2.1.1.-</ecNumber>
    </recommendedName>
</protein>